<evidence type="ECO:0000256" key="1">
    <source>
        <dbReference type="SAM" id="SignalP"/>
    </source>
</evidence>
<feature type="domain" description="DUF4397" evidence="2">
    <location>
        <begin position="40"/>
        <end position="151"/>
    </location>
</feature>
<keyword evidence="1" id="KW-0732">Signal</keyword>
<organism evidence="3 4">
    <name type="scientific">Hufsiella ginkgonis</name>
    <dbReference type="NCBI Taxonomy" id="2695274"/>
    <lineage>
        <taxon>Bacteria</taxon>
        <taxon>Pseudomonadati</taxon>
        <taxon>Bacteroidota</taxon>
        <taxon>Sphingobacteriia</taxon>
        <taxon>Sphingobacteriales</taxon>
        <taxon>Sphingobacteriaceae</taxon>
        <taxon>Hufsiella</taxon>
    </lineage>
</organism>
<keyword evidence="4" id="KW-1185">Reference proteome</keyword>
<dbReference type="Proteomes" id="UP000451233">
    <property type="component" value="Unassembled WGS sequence"/>
</dbReference>
<dbReference type="AlphaFoldDB" id="A0A7K1XRS1"/>
<dbReference type="InterPro" id="IPR025510">
    <property type="entry name" value="DUF4397"/>
</dbReference>
<dbReference type="Pfam" id="PF14344">
    <property type="entry name" value="DUF4397"/>
    <property type="match status" value="1"/>
</dbReference>
<gene>
    <name evidence="3" type="ORF">GS398_00115</name>
</gene>
<protein>
    <submittedName>
        <fullName evidence="3">DUF4397 domain-containing protein</fullName>
    </submittedName>
</protein>
<comment type="caution">
    <text evidence="3">The sequence shown here is derived from an EMBL/GenBank/DDBJ whole genome shotgun (WGS) entry which is preliminary data.</text>
</comment>
<dbReference type="EMBL" id="WVHS01000001">
    <property type="protein sequence ID" value="MXV13695.1"/>
    <property type="molecule type" value="Genomic_DNA"/>
</dbReference>
<proteinExistence type="predicted"/>
<sequence length="229" mass="23722">MKTNILPKTKQGFIFIIAATIFASFAPSCTDDGEDLSASANLMIVNSAEGSAAQDFYVDDTKVNSQAVAYTQSSGYFTVSSGSRKAEFKSTGTTTVNSSSTLNLQGGKYYTVFYTGGSASAAAYTTEDDRTPPSSGKAKVRFVHLSSAAAASIDLAIQNGAKIVSGLAYKTASAYSEIDPAANFQLFAAGSANAALTLSSLGLQAGRIYTVYISGSTSVTITYKVVANN</sequence>
<name>A0A7K1XRS1_9SPHI</name>
<evidence type="ECO:0000313" key="4">
    <source>
        <dbReference type="Proteomes" id="UP000451233"/>
    </source>
</evidence>
<accession>A0A7K1XRS1</accession>
<reference evidence="3 4" key="1">
    <citation type="submission" date="2019-11" db="EMBL/GenBank/DDBJ databases">
        <title>Pedobacter sp. HMF7056 Genome sequencing and assembly.</title>
        <authorList>
            <person name="Kang H."/>
            <person name="Kim H."/>
            <person name="Joh K."/>
        </authorList>
    </citation>
    <scope>NUCLEOTIDE SEQUENCE [LARGE SCALE GENOMIC DNA]</scope>
    <source>
        <strain evidence="3 4">HMF7056</strain>
    </source>
</reference>
<feature type="chain" id="PRO_5029659960" evidence="1">
    <location>
        <begin position="27"/>
        <end position="229"/>
    </location>
</feature>
<dbReference type="RefSeq" id="WP_160904727.1">
    <property type="nucleotide sequence ID" value="NZ_WVHS01000001.1"/>
</dbReference>
<evidence type="ECO:0000313" key="3">
    <source>
        <dbReference type="EMBL" id="MXV13695.1"/>
    </source>
</evidence>
<feature type="signal peptide" evidence="1">
    <location>
        <begin position="1"/>
        <end position="26"/>
    </location>
</feature>
<evidence type="ECO:0000259" key="2">
    <source>
        <dbReference type="Pfam" id="PF14344"/>
    </source>
</evidence>